<dbReference type="Pfam" id="PF02771">
    <property type="entry name" value="Acyl-CoA_dh_N"/>
    <property type="match status" value="1"/>
</dbReference>
<dbReference type="GO" id="GO:0005886">
    <property type="term" value="C:plasma membrane"/>
    <property type="evidence" value="ECO:0007669"/>
    <property type="project" value="TreeGrafter"/>
</dbReference>
<dbReference type="OrthoDB" id="9775090at2"/>
<comment type="cofactor">
    <cofactor evidence="1 6">
        <name>FAD</name>
        <dbReference type="ChEBI" id="CHEBI:57692"/>
    </cofactor>
</comment>
<keyword evidence="5 6" id="KW-0560">Oxidoreductase</keyword>
<comment type="similarity">
    <text evidence="2 6">Belongs to the acyl-CoA dehydrogenase family.</text>
</comment>
<dbReference type="SUPFAM" id="SSF56645">
    <property type="entry name" value="Acyl-CoA dehydrogenase NM domain-like"/>
    <property type="match status" value="1"/>
</dbReference>
<accession>A0A7X3MWV9</accession>
<keyword evidence="3 6" id="KW-0285">Flavoprotein</keyword>
<dbReference type="InterPro" id="IPR036250">
    <property type="entry name" value="AcylCo_DH-like_C"/>
</dbReference>
<dbReference type="Gene3D" id="1.10.540.10">
    <property type="entry name" value="Acyl-CoA dehydrogenase/oxidase, N-terminal domain"/>
    <property type="match status" value="1"/>
</dbReference>
<evidence type="ECO:0000259" key="7">
    <source>
        <dbReference type="Pfam" id="PF00441"/>
    </source>
</evidence>
<gene>
    <name evidence="10" type="ORF">GR328_25285</name>
</gene>
<evidence type="ECO:0000256" key="6">
    <source>
        <dbReference type="RuleBase" id="RU362125"/>
    </source>
</evidence>
<dbReference type="Gene3D" id="2.40.110.10">
    <property type="entry name" value="Butyryl-CoA Dehydrogenase, subunit A, domain 2"/>
    <property type="match status" value="1"/>
</dbReference>
<feature type="domain" description="Acyl-CoA oxidase/dehydrogenase middle" evidence="8">
    <location>
        <begin position="125"/>
        <end position="220"/>
    </location>
</feature>
<evidence type="ECO:0000256" key="3">
    <source>
        <dbReference type="ARBA" id="ARBA00022630"/>
    </source>
</evidence>
<dbReference type="SUPFAM" id="SSF47203">
    <property type="entry name" value="Acyl-CoA dehydrogenase C-terminal domain-like"/>
    <property type="match status" value="1"/>
</dbReference>
<evidence type="ECO:0000256" key="5">
    <source>
        <dbReference type="ARBA" id="ARBA00023002"/>
    </source>
</evidence>
<evidence type="ECO:0000259" key="8">
    <source>
        <dbReference type="Pfam" id="PF02770"/>
    </source>
</evidence>
<evidence type="ECO:0000259" key="9">
    <source>
        <dbReference type="Pfam" id="PF02771"/>
    </source>
</evidence>
<feature type="domain" description="Acyl-CoA dehydrogenase/oxidase N-terminal" evidence="9">
    <location>
        <begin position="6"/>
        <end position="121"/>
    </location>
</feature>
<dbReference type="InterPro" id="IPR013786">
    <property type="entry name" value="AcylCoA_DH/ox_N"/>
</dbReference>
<keyword evidence="11" id="KW-1185">Reference proteome</keyword>
<keyword evidence="4 6" id="KW-0274">FAD</keyword>
<evidence type="ECO:0000256" key="2">
    <source>
        <dbReference type="ARBA" id="ARBA00009347"/>
    </source>
</evidence>
<reference evidence="10 11" key="1">
    <citation type="submission" date="2019-12" db="EMBL/GenBank/DDBJ databases">
        <authorList>
            <person name="Yuan C.-G."/>
        </authorList>
    </citation>
    <scope>NUCLEOTIDE SEQUENCE [LARGE SCALE GENOMIC DNA]</scope>
    <source>
        <strain evidence="10 11">KCTC 23863</strain>
    </source>
</reference>
<dbReference type="Pfam" id="PF02770">
    <property type="entry name" value="Acyl-CoA_dh_M"/>
    <property type="match status" value="1"/>
</dbReference>
<dbReference type="Proteomes" id="UP000436483">
    <property type="component" value="Unassembled WGS sequence"/>
</dbReference>
<dbReference type="InterPro" id="IPR046373">
    <property type="entry name" value="Acyl-CoA_Oxase/DH_mid-dom_sf"/>
</dbReference>
<dbReference type="EMBL" id="WURB01000043">
    <property type="protein sequence ID" value="MXQ14701.1"/>
    <property type="molecule type" value="Genomic_DNA"/>
</dbReference>
<organism evidence="10 11">
    <name type="scientific">Microvirga makkahensis</name>
    <dbReference type="NCBI Taxonomy" id="1128670"/>
    <lineage>
        <taxon>Bacteria</taxon>
        <taxon>Pseudomonadati</taxon>
        <taxon>Pseudomonadota</taxon>
        <taxon>Alphaproteobacteria</taxon>
        <taxon>Hyphomicrobiales</taxon>
        <taxon>Methylobacteriaceae</taxon>
        <taxon>Microvirga</taxon>
    </lineage>
</organism>
<dbReference type="InterPro" id="IPR006091">
    <property type="entry name" value="Acyl-CoA_Oxase/DH_mid-dom"/>
</dbReference>
<dbReference type="InterPro" id="IPR009100">
    <property type="entry name" value="AcylCoA_DH/oxidase_NM_dom_sf"/>
</dbReference>
<dbReference type="Gene3D" id="1.20.140.10">
    <property type="entry name" value="Butyryl-CoA Dehydrogenase, subunit A, domain 3"/>
    <property type="match status" value="1"/>
</dbReference>
<dbReference type="FunFam" id="2.40.110.10:FF:000011">
    <property type="entry name" value="Acyl-CoA dehydrogenase FadE34"/>
    <property type="match status" value="1"/>
</dbReference>
<name>A0A7X3MWV9_9HYPH</name>
<proteinExistence type="inferred from homology"/>
<dbReference type="Pfam" id="PF00441">
    <property type="entry name" value="Acyl-CoA_dh_1"/>
    <property type="match status" value="1"/>
</dbReference>
<dbReference type="GO" id="GO:0050660">
    <property type="term" value="F:flavin adenine dinucleotide binding"/>
    <property type="evidence" value="ECO:0007669"/>
    <property type="project" value="InterPro"/>
</dbReference>
<protein>
    <submittedName>
        <fullName evidence="10">Acyl-CoA dehydrogenase</fullName>
    </submittedName>
</protein>
<dbReference type="PANTHER" id="PTHR43292">
    <property type="entry name" value="ACYL-COA DEHYDROGENASE"/>
    <property type="match status" value="1"/>
</dbReference>
<feature type="domain" description="Acyl-CoA dehydrogenase/oxidase C-terminal" evidence="7">
    <location>
        <begin position="232"/>
        <end position="395"/>
    </location>
</feature>
<evidence type="ECO:0000313" key="10">
    <source>
        <dbReference type="EMBL" id="MXQ14701.1"/>
    </source>
</evidence>
<dbReference type="InterPro" id="IPR037069">
    <property type="entry name" value="AcylCoA_DH/ox_N_sf"/>
</dbReference>
<dbReference type="InterPro" id="IPR052161">
    <property type="entry name" value="Mycobact_Acyl-CoA_DH"/>
</dbReference>
<reference evidence="10 11" key="2">
    <citation type="submission" date="2020-01" db="EMBL/GenBank/DDBJ databases">
        <title>Microvirga sp. nov., an arsenate reduction bacterium isolated from Tibet hotspring sediments.</title>
        <authorList>
            <person name="Xian W.-D."/>
            <person name="Li W.-J."/>
        </authorList>
    </citation>
    <scope>NUCLEOTIDE SEQUENCE [LARGE SCALE GENOMIC DNA]</scope>
    <source>
        <strain evidence="10 11">KCTC 23863</strain>
    </source>
</reference>
<evidence type="ECO:0000256" key="1">
    <source>
        <dbReference type="ARBA" id="ARBA00001974"/>
    </source>
</evidence>
<dbReference type="GO" id="GO:0016627">
    <property type="term" value="F:oxidoreductase activity, acting on the CH-CH group of donors"/>
    <property type="evidence" value="ECO:0007669"/>
    <property type="project" value="InterPro"/>
</dbReference>
<dbReference type="AlphaFoldDB" id="A0A7X3MWV9"/>
<dbReference type="PANTHER" id="PTHR43292:SF3">
    <property type="entry name" value="ACYL-COA DEHYDROGENASE FADE29"/>
    <property type="match status" value="1"/>
</dbReference>
<dbReference type="InterPro" id="IPR009075">
    <property type="entry name" value="AcylCo_DH/oxidase_C"/>
</dbReference>
<sequence>MDLKFSKEDEAFRMMVREFVRAAVPSDMALRTRQGFHSTKEDLQTWNRILFEKGWAAPHWPKEYGGTGWTPLQIYIFEEECAAADAPFLSYFGLRLLGPLIYTFGSDEQKAALLPPILSGETFWCQGFSEPSAGSDLASVKTTAVRDGNEWVINGQKIWTTEAHYADRMFCLARTDPTVPPQKGGLSIFLFDMNAPGISVRPIITIDEGHSVNEVFLDNVRIPADAVLGRVGDGWTQAKFLLSHERVSNAQVPRSKRDLELLKQIAAQERAGGQRIIDLPEVRQRIAELEIDLYGLEWSVLRELFNGHGAKSQPIASGLKILGSEIQQRLSTLLTDVLGPKGIVLYDEKEGSGDDLPGNAPSYVVGSTARQLFLRAASIYAGANEIQRTIIAKQVFNLSS</sequence>
<comment type="caution">
    <text evidence="10">The sequence shown here is derived from an EMBL/GenBank/DDBJ whole genome shotgun (WGS) entry which is preliminary data.</text>
</comment>
<evidence type="ECO:0000256" key="4">
    <source>
        <dbReference type="ARBA" id="ARBA00022827"/>
    </source>
</evidence>
<evidence type="ECO:0000313" key="11">
    <source>
        <dbReference type="Proteomes" id="UP000436483"/>
    </source>
</evidence>